<dbReference type="Proteomes" id="UP000595448">
    <property type="component" value="Chromosome"/>
</dbReference>
<evidence type="ECO:0000313" key="2">
    <source>
        <dbReference type="EMBL" id="QQQ18206.1"/>
    </source>
</evidence>
<keyword evidence="1" id="KW-0472">Membrane</keyword>
<dbReference type="Gene3D" id="1.25.40.10">
    <property type="entry name" value="Tetratricopeptide repeat domain"/>
    <property type="match status" value="1"/>
</dbReference>
<accession>A0ABX7BKX0</accession>
<protein>
    <recommendedName>
        <fullName evidence="4">CBM-cenC domain-containing protein</fullName>
    </recommendedName>
</protein>
<evidence type="ECO:0000256" key="1">
    <source>
        <dbReference type="SAM" id="Phobius"/>
    </source>
</evidence>
<name>A0ABX7BKX0_9CAUL</name>
<feature type="transmembrane region" description="Helical" evidence="1">
    <location>
        <begin position="25"/>
        <end position="47"/>
    </location>
</feature>
<dbReference type="Gene3D" id="2.60.120.260">
    <property type="entry name" value="Galactose-binding domain-like"/>
    <property type="match status" value="1"/>
</dbReference>
<evidence type="ECO:0008006" key="4">
    <source>
        <dbReference type="Google" id="ProtNLM"/>
    </source>
</evidence>
<keyword evidence="3" id="KW-1185">Reference proteome</keyword>
<dbReference type="RefSeq" id="WP_201102578.1">
    <property type="nucleotide sequence ID" value="NZ_CP067977.1"/>
</dbReference>
<proteinExistence type="predicted"/>
<evidence type="ECO:0000313" key="3">
    <source>
        <dbReference type="Proteomes" id="UP000595448"/>
    </source>
</evidence>
<gene>
    <name evidence="2" type="ORF">JIP62_12990</name>
</gene>
<sequence length="420" mass="45029">MTGGGQTAAPSADRSSVRGPSVGNWLGYLLIPAAIWLGWQIVVAPVAQRAPPELALRAAPSSPAVLARSAEIELAAGRPDNARDLAADALTRAPFTIKALRTLGLVTAAEGDVVAADDILTLAGNWSLRDTPSHGWLVDRRLRVGDYASSFAHADALARRGVAQAEVFNLLMTAASQDPRALAPLRNLLATAPPWDREFFNALQRRPGTESLTATLVAGLEQTPGRLSDSELAEIYDLWVRQNQFEAIAVLRTAIARPPVTRFVVGGDFSPGTEIKPFAMTLLSTAGLSAEVIEDEIRTGNQALRVTYDGFGSGAAVEQLLLLSPGAYRLTSQYRLESGGPDSRLSWQIRCVERPQPLADQRIVVAGTQASGWTALESEFTVPNAGCTAQWLRLVTRPGDRRTAVAVWLDDVMVARSRVP</sequence>
<keyword evidence="1" id="KW-1133">Transmembrane helix</keyword>
<dbReference type="InterPro" id="IPR011990">
    <property type="entry name" value="TPR-like_helical_dom_sf"/>
</dbReference>
<organism evidence="2 3">
    <name type="scientific">Brevundimonas vitisensis</name>
    <dbReference type="NCBI Taxonomy" id="2800818"/>
    <lineage>
        <taxon>Bacteria</taxon>
        <taxon>Pseudomonadati</taxon>
        <taxon>Pseudomonadota</taxon>
        <taxon>Alphaproteobacteria</taxon>
        <taxon>Caulobacterales</taxon>
        <taxon>Caulobacteraceae</taxon>
        <taxon>Brevundimonas</taxon>
    </lineage>
</organism>
<reference evidence="2 3" key="1">
    <citation type="submission" date="2021-01" db="EMBL/GenBank/DDBJ databases">
        <title>Brevundimonas vitis sp. nov., an bacterium isolated from grape (Vitis vinifera).</title>
        <authorList>
            <person name="Jiang L."/>
            <person name="Lee J."/>
        </authorList>
    </citation>
    <scope>NUCLEOTIDE SEQUENCE [LARGE SCALE GENOMIC DNA]</scope>
    <source>
        <strain evidence="2 3">GRTSA-9</strain>
    </source>
</reference>
<dbReference type="EMBL" id="CP067977">
    <property type="protein sequence ID" value="QQQ18206.1"/>
    <property type="molecule type" value="Genomic_DNA"/>
</dbReference>
<dbReference type="SUPFAM" id="SSF48452">
    <property type="entry name" value="TPR-like"/>
    <property type="match status" value="1"/>
</dbReference>
<keyword evidence="1" id="KW-0812">Transmembrane</keyword>